<evidence type="ECO:0000313" key="3">
    <source>
        <dbReference type="Proteomes" id="UP000257109"/>
    </source>
</evidence>
<dbReference type="EMBL" id="QJKJ01007095">
    <property type="protein sequence ID" value="RDX84271.1"/>
    <property type="molecule type" value="Genomic_DNA"/>
</dbReference>
<gene>
    <name evidence="2" type="ORF">CR513_34696</name>
</gene>
<accession>A0A371G171</accession>
<dbReference type="InterPro" id="IPR057670">
    <property type="entry name" value="SH3_retrovirus"/>
</dbReference>
<organism evidence="2 3">
    <name type="scientific">Mucuna pruriens</name>
    <name type="common">Velvet bean</name>
    <name type="synonym">Dolichos pruriens</name>
    <dbReference type="NCBI Taxonomy" id="157652"/>
    <lineage>
        <taxon>Eukaryota</taxon>
        <taxon>Viridiplantae</taxon>
        <taxon>Streptophyta</taxon>
        <taxon>Embryophyta</taxon>
        <taxon>Tracheophyta</taxon>
        <taxon>Spermatophyta</taxon>
        <taxon>Magnoliopsida</taxon>
        <taxon>eudicotyledons</taxon>
        <taxon>Gunneridae</taxon>
        <taxon>Pentapetalae</taxon>
        <taxon>rosids</taxon>
        <taxon>fabids</taxon>
        <taxon>Fabales</taxon>
        <taxon>Fabaceae</taxon>
        <taxon>Papilionoideae</taxon>
        <taxon>50 kb inversion clade</taxon>
        <taxon>NPAAA clade</taxon>
        <taxon>indigoferoid/millettioid clade</taxon>
        <taxon>Phaseoleae</taxon>
        <taxon>Mucuna</taxon>
    </lineage>
</organism>
<evidence type="ECO:0000259" key="1">
    <source>
        <dbReference type="Pfam" id="PF25597"/>
    </source>
</evidence>
<keyword evidence="3" id="KW-1185">Reference proteome</keyword>
<feature type="non-terminal residue" evidence="2">
    <location>
        <position position="1"/>
    </location>
</feature>
<feature type="domain" description="Retroviral polymerase SH3-like" evidence="1">
    <location>
        <begin position="180"/>
        <end position="208"/>
    </location>
</feature>
<proteinExistence type="predicted"/>
<reference evidence="2" key="1">
    <citation type="submission" date="2018-05" db="EMBL/GenBank/DDBJ databases">
        <title>Draft genome of Mucuna pruriens seed.</title>
        <authorList>
            <person name="Nnadi N.E."/>
            <person name="Vos R."/>
            <person name="Hasami M.H."/>
            <person name="Devisetty U.K."/>
            <person name="Aguiy J.C."/>
        </authorList>
    </citation>
    <scope>NUCLEOTIDE SEQUENCE [LARGE SCALE GENOMIC DNA]</scope>
    <source>
        <strain evidence="2">JCA_2017</strain>
    </source>
</reference>
<dbReference type="Proteomes" id="UP000257109">
    <property type="component" value="Unassembled WGS sequence"/>
</dbReference>
<sequence>MKSPTSLFPLNNVYTLALISLAFDIKSMSEWHASKVLELIHVDICIPIKAISNSGKRYFYPSSMIIVVMVGWVYLLSENQKLWNVSRPTRNLWKRKKRHPSSVCGEQRKRNKVTTYNIIYTTPKQSCRTQKQNNLGHGYNLDVIPIKSMSNTCYKKHHALRSLEQSLGQHRPCAHTRSKTSFPCILLGVSDESKGYLLFDPNTKRVVLILGVDVSSSNENEGVHIDEEDMEFNSSGENIVKGSGAKNEAINSQENMI</sequence>
<dbReference type="AlphaFoldDB" id="A0A371G171"/>
<dbReference type="Pfam" id="PF25597">
    <property type="entry name" value="SH3_retrovirus"/>
    <property type="match status" value="1"/>
</dbReference>
<name>A0A371G171_MUCPR</name>
<evidence type="ECO:0000313" key="2">
    <source>
        <dbReference type="EMBL" id="RDX84271.1"/>
    </source>
</evidence>
<protein>
    <recommendedName>
        <fullName evidence="1">Retroviral polymerase SH3-like domain-containing protein</fullName>
    </recommendedName>
</protein>
<comment type="caution">
    <text evidence="2">The sequence shown here is derived from an EMBL/GenBank/DDBJ whole genome shotgun (WGS) entry which is preliminary data.</text>
</comment>